<evidence type="ECO:0000259" key="2">
    <source>
        <dbReference type="Pfam" id="PF01833"/>
    </source>
</evidence>
<accession>A0AAD5PMC1</accession>
<dbReference type="SUPFAM" id="SSF69318">
    <property type="entry name" value="Integrin alpha N-terminal domain"/>
    <property type="match status" value="1"/>
</dbReference>
<evidence type="ECO:0000313" key="5">
    <source>
        <dbReference type="Proteomes" id="UP000820818"/>
    </source>
</evidence>
<feature type="domain" description="Ig-like" evidence="3">
    <location>
        <begin position="744"/>
        <end position="825"/>
    </location>
</feature>
<feature type="domain" description="Ig-like" evidence="3">
    <location>
        <begin position="829"/>
        <end position="906"/>
    </location>
</feature>
<keyword evidence="1" id="KW-0732">Signal</keyword>
<dbReference type="SUPFAM" id="SSF81296">
    <property type="entry name" value="E set domains"/>
    <property type="match status" value="1"/>
</dbReference>
<dbReference type="PANTHER" id="PTHR44103:SF1">
    <property type="entry name" value="PROPROTEIN CONVERTASE P"/>
    <property type="match status" value="1"/>
</dbReference>
<dbReference type="InterPro" id="IPR002909">
    <property type="entry name" value="IPT_dom"/>
</dbReference>
<dbReference type="EMBL" id="WJBH02000204">
    <property type="protein sequence ID" value="KAI9549914.1"/>
    <property type="molecule type" value="Genomic_DNA"/>
</dbReference>
<dbReference type="Pfam" id="PF13517">
    <property type="entry name" value="FG-GAP_3"/>
    <property type="match status" value="1"/>
</dbReference>
<sequence>MIFVISIPSVTDGGFEGNHGWTILNTSNVNKWIVGEGEKTAGVKGAYVSNNNSINSITNPQSSNSKIYIYKDVIVPSNAYSISLSFKYKNAGNNDPKPRCLFALASAFPPLPTGGNQMIVGAEFATFLNNATNWTTYTNDTPLSTDRLVTYTSQQLIPGETYRVVFEWSATNQTSFTQTSPITKYPTGGSIQTTASGYTPGGYMDYTFTSNNDGNNFGLEWSVDNGAQIVSGQGTPNLRFFVPLGTTGTIYTSLRYTYPTPTYASNGTNSGPLAIDEVAMTFSAIPKITSIAPLSGPVGSSVTLTGEFFGATDANNVVYLGGVKCPITAATANSITVTVPANATLNNFSVLNTTTNLICYSSSKFVPTNSALSGLSYNSNTLTSFEAPVTFTTGTFASSFDQKFVLADVNQDGASGDLNGDGKTDVVLSGTGRVSVLKNTTNQGNPEVKTFSFIESTTKAINAGIGYAVKLADLDLDGKLDVISTNSTSGFVSVFRNDSDNLNLSIMDAQHVALTGLTATYGAISFATSVTLYSATGIAYPQLELADIDGDNKPDIIAANGTNGIVLFRNRVAEAGKLGTDQTICYNTTPAALTSVSPATFSSAGTITYKWQKSTSPTGAWTDIASTNTLAYTIPSALTTTTYYRRAAALSTAPTVFYFTNPITITVIPNPTITATVPATACGSTTVVLGATSSGGVVKATGATFTTPTIATSTTYYAQAETASGCISTAARTPVVATIITVVPVINTPGNNARCDAGSLTITPILSAATAIGATINWYANPTGGSPIGSGPSFTTPEITSTTTFYADATNCNGTSARTAFVATVLATPSVLSTTSNIGCKGTNVVLSATSSAGSVLNWYTAETGGTPSVSNATVSNIQANTTRYVSAAFTSNGVTCESPRTAVTAVMFAVPVAPTAIHTTLCGIGNTATVSVTPPANTVVNWFSSPSGGVSLGTGNSYTTEVLNSASSRSYYASVTDVNGCISSPRTKVDIVYNGPTVSSIASVNAVTNSAVTFSATIANQTTFNWQRSTDNGLNWADITANIDPNVTYSGFSGTTGTTTTLTINSAVSFIHKYQYRLKLAQSASCINYSNTAILNVADVFGSCSSSVAAIPTAFGVNTSVISSWKNYKQTTYYYPYTDYDTGQQWAISYLGYNSYYREIPSLSDRSQYDNGSTTGLIVNNSAAGQAYITLDLGGSKLIDRVDLAGLSTFNPYAGNDTDENLATPILDNDANDFFLVAKLGHMKTVTMQKEDPFKLAPTGLHGLLWFLTSVGRVGLKHIIMRVMAHLILQLLMLVMLGLTASDCNNECSLSVTIELKEAVSYYTSAAGSNAMQTLSSWKTGTDGTTASNVFVLANSASTYSSGASYSNSGSLRLNGNIATLGNYNATWGAVLESSISSSPQSYVKTNGTGVLTISTSTVPVLFPVGNSTYNAVTLTNNTGTTDTYSMVF</sequence>
<dbReference type="Proteomes" id="UP000820818">
    <property type="component" value="Unassembled WGS sequence"/>
</dbReference>
<protein>
    <submittedName>
        <fullName evidence="4">Uncharacterized protein</fullName>
    </submittedName>
</protein>
<organism evidence="4 5">
    <name type="scientific">Daphnia sinensis</name>
    <dbReference type="NCBI Taxonomy" id="1820382"/>
    <lineage>
        <taxon>Eukaryota</taxon>
        <taxon>Metazoa</taxon>
        <taxon>Ecdysozoa</taxon>
        <taxon>Arthropoda</taxon>
        <taxon>Crustacea</taxon>
        <taxon>Branchiopoda</taxon>
        <taxon>Diplostraca</taxon>
        <taxon>Cladocera</taxon>
        <taxon>Anomopoda</taxon>
        <taxon>Daphniidae</taxon>
        <taxon>Daphnia</taxon>
        <taxon>Daphnia similis group</taxon>
    </lineage>
</organism>
<dbReference type="Pfam" id="PF19081">
    <property type="entry name" value="Ig_7"/>
    <property type="match status" value="4"/>
</dbReference>
<dbReference type="InterPro" id="IPR013517">
    <property type="entry name" value="FG-GAP"/>
</dbReference>
<evidence type="ECO:0000259" key="3">
    <source>
        <dbReference type="Pfam" id="PF19081"/>
    </source>
</evidence>
<dbReference type="InterPro" id="IPR028994">
    <property type="entry name" value="Integrin_alpha_N"/>
</dbReference>
<proteinExistence type="predicted"/>
<reference evidence="4" key="1">
    <citation type="submission" date="2022-05" db="EMBL/GenBank/DDBJ databases">
        <title>A multi-omics perspective on studying reproductive biology in Daphnia sinensis.</title>
        <authorList>
            <person name="Jia J."/>
        </authorList>
    </citation>
    <scope>NUCLEOTIDE SEQUENCE</scope>
    <source>
        <strain evidence="4">WSL</strain>
    </source>
</reference>
<dbReference type="Gene3D" id="2.60.40.10">
    <property type="entry name" value="Immunoglobulins"/>
    <property type="match status" value="1"/>
</dbReference>
<feature type="domain" description="IPT/TIG" evidence="2">
    <location>
        <begin position="286"/>
        <end position="365"/>
    </location>
</feature>
<comment type="caution">
    <text evidence="4">The sequence shown here is derived from an EMBL/GenBank/DDBJ whole genome shotgun (WGS) entry which is preliminary data.</text>
</comment>
<dbReference type="CDD" id="cd00603">
    <property type="entry name" value="IPT_PCSR"/>
    <property type="match status" value="1"/>
</dbReference>
<evidence type="ECO:0000313" key="4">
    <source>
        <dbReference type="EMBL" id="KAI9549914.1"/>
    </source>
</evidence>
<evidence type="ECO:0000256" key="1">
    <source>
        <dbReference type="ARBA" id="ARBA00022729"/>
    </source>
</evidence>
<name>A0AAD5PMC1_9CRUS</name>
<feature type="domain" description="Ig-like" evidence="3">
    <location>
        <begin position="912"/>
        <end position="993"/>
    </location>
</feature>
<dbReference type="InterPro" id="IPR013783">
    <property type="entry name" value="Ig-like_fold"/>
</dbReference>
<feature type="domain" description="Ig-like" evidence="3">
    <location>
        <begin position="690"/>
        <end position="739"/>
    </location>
</feature>
<dbReference type="InterPro" id="IPR044023">
    <property type="entry name" value="Ig_7"/>
</dbReference>
<gene>
    <name evidence="4" type="ORF">GHT06_004499</name>
</gene>
<dbReference type="PANTHER" id="PTHR44103">
    <property type="entry name" value="PROPROTEIN CONVERTASE P"/>
    <property type="match status" value="1"/>
</dbReference>
<dbReference type="InterPro" id="IPR014756">
    <property type="entry name" value="Ig_E-set"/>
</dbReference>
<keyword evidence="5" id="KW-1185">Reference proteome</keyword>
<dbReference type="Pfam" id="PF01833">
    <property type="entry name" value="TIG"/>
    <property type="match status" value="1"/>
</dbReference>